<accession>A0A6A9QNU3</accession>
<dbReference type="Gene3D" id="1.10.10.10">
    <property type="entry name" value="Winged helix-like DNA-binding domain superfamily/Winged helix DNA-binding domain"/>
    <property type="match status" value="1"/>
</dbReference>
<organism evidence="2 3">
    <name type="scientific">Sulfuracidifex metallicus DSM 6482 = JCM 9184</name>
    <dbReference type="NCBI Taxonomy" id="523847"/>
    <lineage>
        <taxon>Archaea</taxon>
        <taxon>Thermoproteota</taxon>
        <taxon>Thermoprotei</taxon>
        <taxon>Sulfolobales</taxon>
        <taxon>Sulfolobaceae</taxon>
        <taxon>Sulfuracidifex</taxon>
    </lineage>
</organism>
<dbReference type="Pfam" id="PF14947">
    <property type="entry name" value="HTH_45"/>
    <property type="match status" value="1"/>
</dbReference>
<dbReference type="AlphaFoldDB" id="A0A6A9QNU3"/>
<keyword evidence="3" id="KW-1185">Reference proteome</keyword>
<dbReference type="InterPro" id="IPR036390">
    <property type="entry name" value="WH_DNA-bd_sf"/>
</dbReference>
<evidence type="ECO:0000259" key="1">
    <source>
        <dbReference type="Pfam" id="PF14947"/>
    </source>
</evidence>
<dbReference type="SUPFAM" id="SSF46785">
    <property type="entry name" value="Winged helix' DNA-binding domain"/>
    <property type="match status" value="1"/>
</dbReference>
<gene>
    <name evidence="2" type="ORF">GC250_11225</name>
</gene>
<dbReference type="EMBL" id="WGGD01000005">
    <property type="protein sequence ID" value="MUN29990.1"/>
    <property type="molecule type" value="Genomic_DNA"/>
</dbReference>
<protein>
    <recommendedName>
        <fullName evidence="1">ArnR1-like winged helix-turn-helix domain-containing protein</fullName>
    </recommendedName>
</protein>
<reference evidence="2 3" key="1">
    <citation type="submission" date="2019-10" db="EMBL/GenBank/DDBJ databases">
        <title>Sequencing and Assembly of Multiple Reported Metal-Biooxidizing Members of the Extremely Thermoacidophilic Archaeal Family Sulfolobaceae.</title>
        <authorList>
            <person name="Counts J.A."/>
            <person name="Kelly R.M."/>
        </authorList>
    </citation>
    <scope>NUCLEOTIDE SEQUENCE [LARGE SCALE GENOMIC DNA]</scope>
    <source>
        <strain evidence="2 3">DSM 6482</strain>
    </source>
</reference>
<dbReference type="InterPro" id="IPR036388">
    <property type="entry name" value="WH-like_DNA-bd_sf"/>
</dbReference>
<dbReference type="RefSeq" id="WP_156017726.1">
    <property type="nucleotide sequence ID" value="NZ_WGGD01000005.1"/>
</dbReference>
<sequence length="96" mass="10627">MSLDINERTKSLLSTPLLVLLLIDKAGEASISDLIRTSKGMSASTITRYVKELNDLGLIEIETTRSSVGTEKKIIRITQKGKEIINNIKKLNEILS</sequence>
<name>A0A6A9QNU3_SULME</name>
<evidence type="ECO:0000313" key="3">
    <source>
        <dbReference type="Proteomes" id="UP000470772"/>
    </source>
</evidence>
<dbReference type="Proteomes" id="UP000470772">
    <property type="component" value="Unassembled WGS sequence"/>
</dbReference>
<dbReference type="InterPro" id="IPR038723">
    <property type="entry name" value="ArnR1-like_HTH"/>
</dbReference>
<feature type="domain" description="ArnR1-like winged helix-turn-helix" evidence="1">
    <location>
        <begin position="26"/>
        <end position="94"/>
    </location>
</feature>
<proteinExistence type="predicted"/>
<evidence type="ECO:0000313" key="2">
    <source>
        <dbReference type="EMBL" id="MUN29990.1"/>
    </source>
</evidence>
<comment type="caution">
    <text evidence="2">The sequence shown here is derived from an EMBL/GenBank/DDBJ whole genome shotgun (WGS) entry which is preliminary data.</text>
</comment>